<feature type="transmembrane region" description="Helical" evidence="1">
    <location>
        <begin position="6"/>
        <end position="23"/>
    </location>
</feature>
<dbReference type="Proteomes" id="UP000663981">
    <property type="component" value="Unassembled WGS sequence"/>
</dbReference>
<reference evidence="2 3" key="1">
    <citation type="submission" date="2021-03" db="EMBL/GenBank/DDBJ databases">
        <title>Whole genome sequence of Metabacillus bambusae BG109.</title>
        <authorList>
            <person name="Jeong J.W."/>
        </authorList>
    </citation>
    <scope>NUCLEOTIDE SEQUENCE [LARGE SCALE GENOMIC DNA]</scope>
    <source>
        <strain evidence="2 3">BG109</strain>
    </source>
</reference>
<name>A0ABS3MZY4_9BACI</name>
<keyword evidence="1" id="KW-1133">Transmembrane helix</keyword>
<keyword evidence="1" id="KW-0812">Transmembrane</keyword>
<dbReference type="EMBL" id="JAGDEL010000004">
    <property type="protein sequence ID" value="MBO1511513.1"/>
    <property type="molecule type" value="Genomic_DNA"/>
</dbReference>
<evidence type="ECO:0000313" key="2">
    <source>
        <dbReference type="EMBL" id="MBO1511513.1"/>
    </source>
</evidence>
<keyword evidence="1" id="KW-0472">Membrane</keyword>
<evidence type="ECO:0000256" key="1">
    <source>
        <dbReference type="SAM" id="Phobius"/>
    </source>
</evidence>
<protein>
    <submittedName>
        <fullName evidence="2">BCCT family transporter</fullName>
    </submittedName>
</protein>
<organism evidence="2 3">
    <name type="scientific">Metabacillus bambusae</name>
    <dbReference type="NCBI Taxonomy" id="2795218"/>
    <lineage>
        <taxon>Bacteria</taxon>
        <taxon>Bacillati</taxon>
        <taxon>Bacillota</taxon>
        <taxon>Bacilli</taxon>
        <taxon>Bacillales</taxon>
        <taxon>Bacillaceae</taxon>
        <taxon>Metabacillus</taxon>
    </lineage>
</organism>
<comment type="caution">
    <text evidence="2">The sequence shown here is derived from an EMBL/GenBank/DDBJ whole genome shotgun (WGS) entry which is preliminary data.</text>
</comment>
<accession>A0ABS3MZY4</accession>
<sequence length="45" mass="5112">MQTASIVSAFPFIFILLIMIVSLSKALREDYQKIAINIIKEDVLD</sequence>
<keyword evidence="3" id="KW-1185">Reference proteome</keyword>
<gene>
    <name evidence="2" type="ORF">I7822_07515</name>
</gene>
<evidence type="ECO:0000313" key="3">
    <source>
        <dbReference type="Proteomes" id="UP000663981"/>
    </source>
</evidence>
<proteinExistence type="predicted"/>